<dbReference type="Proteomes" id="UP000198519">
    <property type="component" value="Unassembled WGS sequence"/>
</dbReference>
<proteinExistence type="predicted"/>
<dbReference type="AlphaFoldDB" id="A0A1I4M960"/>
<protein>
    <recommendedName>
        <fullName evidence="3">DUF3565 domain-containing protein</fullName>
    </recommendedName>
</protein>
<reference evidence="2" key="1">
    <citation type="submission" date="2016-10" db="EMBL/GenBank/DDBJ databases">
        <authorList>
            <person name="Varghese N."/>
            <person name="Submissions S."/>
        </authorList>
    </citation>
    <scope>NUCLEOTIDE SEQUENCE [LARGE SCALE GENOMIC DNA]</scope>
    <source>
        <strain evidence="2">CGMCC 1.7061</strain>
    </source>
</reference>
<dbReference type="EMBL" id="FOUE01000001">
    <property type="protein sequence ID" value="SFL99734.1"/>
    <property type="molecule type" value="Genomic_DNA"/>
</dbReference>
<dbReference type="STRING" id="488535.SAMN04487963_0930"/>
<gene>
    <name evidence="1" type="ORF">SAMN04487963_0930</name>
</gene>
<dbReference type="InterPro" id="IPR021948">
    <property type="entry name" value="DUF3565"/>
</dbReference>
<sequence>MQQSIVGFHRDDEQHWVAELACGHGQHVRHDPPWINRPWVITAEGRKQRLGTPLNCVKCDRGEPRDRW</sequence>
<keyword evidence="2" id="KW-1185">Reference proteome</keyword>
<evidence type="ECO:0000313" key="2">
    <source>
        <dbReference type="Proteomes" id="UP000198519"/>
    </source>
</evidence>
<evidence type="ECO:0000313" key="1">
    <source>
        <dbReference type="EMBL" id="SFL99734.1"/>
    </source>
</evidence>
<name>A0A1I4M960_9GAMM</name>
<accession>A0A1I4M960</accession>
<evidence type="ECO:0008006" key="3">
    <source>
        <dbReference type="Google" id="ProtNLM"/>
    </source>
</evidence>
<dbReference type="Pfam" id="PF12088">
    <property type="entry name" value="DUF3565"/>
    <property type="match status" value="1"/>
</dbReference>
<organism evidence="1 2">
    <name type="scientific">Marinobacter zhejiangensis</name>
    <dbReference type="NCBI Taxonomy" id="488535"/>
    <lineage>
        <taxon>Bacteria</taxon>
        <taxon>Pseudomonadati</taxon>
        <taxon>Pseudomonadota</taxon>
        <taxon>Gammaproteobacteria</taxon>
        <taxon>Pseudomonadales</taxon>
        <taxon>Marinobacteraceae</taxon>
        <taxon>Marinobacter</taxon>
    </lineage>
</organism>
<dbReference type="OrthoDB" id="9799128at2"/>
<dbReference type="RefSeq" id="WP_092020688.1">
    <property type="nucleotide sequence ID" value="NZ_FOUE01000001.1"/>
</dbReference>